<feature type="transmembrane region" description="Helical" evidence="1">
    <location>
        <begin position="93"/>
        <end position="117"/>
    </location>
</feature>
<protein>
    <submittedName>
        <fullName evidence="2">Uncharacterized protein</fullName>
    </submittedName>
</protein>
<feature type="transmembrane region" description="Helical" evidence="1">
    <location>
        <begin position="61"/>
        <end position="81"/>
    </location>
</feature>
<reference evidence="2" key="1">
    <citation type="submission" date="2008-06" db="EMBL/GenBank/DDBJ databases">
        <authorList>
            <person name="Lorenzi H."/>
            <person name="Inman J."/>
            <person name="Miller J."/>
            <person name="Schobel S."/>
            <person name="Amedeo P."/>
            <person name="Caler E.V."/>
            <person name="da Silva J."/>
        </authorList>
    </citation>
    <scope>NUCLEOTIDE SEQUENCE [LARGE SCALE GENOMIC DNA]</scope>
    <source>
        <strain evidence="2">RN66</strain>
    </source>
</reference>
<organism evidence="2 3">
    <name type="scientific">Cryptosporidium muris (strain RN66)</name>
    <dbReference type="NCBI Taxonomy" id="441375"/>
    <lineage>
        <taxon>Eukaryota</taxon>
        <taxon>Sar</taxon>
        <taxon>Alveolata</taxon>
        <taxon>Apicomplexa</taxon>
        <taxon>Conoidasida</taxon>
        <taxon>Coccidia</taxon>
        <taxon>Eucoccidiorida</taxon>
        <taxon>Eimeriorina</taxon>
        <taxon>Cryptosporidiidae</taxon>
        <taxon>Cryptosporidium</taxon>
    </lineage>
</organism>
<dbReference type="Proteomes" id="UP000001460">
    <property type="component" value="Unassembled WGS sequence"/>
</dbReference>
<dbReference type="EMBL" id="DS989740">
    <property type="protein sequence ID" value="EEA08466.1"/>
    <property type="molecule type" value="Genomic_DNA"/>
</dbReference>
<keyword evidence="3" id="KW-1185">Reference proteome</keyword>
<accession>B6AJS5</accession>
<keyword evidence="1" id="KW-1133">Transmembrane helix</keyword>
<keyword evidence="1" id="KW-0812">Transmembrane</keyword>
<gene>
    <name evidence="2" type="ORF">CMU_002960</name>
</gene>
<keyword evidence="1" id="KW-0472">Membrane</keyword>
<evidence type="ECO:0000313" key="3">
    <source>
        <dbReference type="Proteomes" id="UP000001460"/>
    </source>
</evidence>
<evidence type="ECO:0000256" key="1">
    <source>
        <dbReference type="SAM" id="Phobius"/>
    </source>
</evidence>
<dbReference type="OMA" id="YQEEWAS"/>
<dbReference type="OrthoDB" id="336864at2759"/>
<evidence type="ECO:0000313" key="2">
    <source>
        <dbReference type="EMBL" id="EEA08466.1"/>
    </source>
</evidence>
<dbReference type="VEuPathDB" id="CryptoDB:CMU_002960"/>
<sequence>MVAVINQSFVELLFLIVAFLGGISCLCRPDYNLPLFTFVWWSYFNLPEFRKNQHQRYIRRFILLSCIQDIIYIIYWTPLWFSFQWKTNEPSTFSCHILVTISSIINVLLKVTILFILRGGSGSSIVTVTNIL</sequence>
<feature type="transmembrane region" description="Helical" evidence="1">
    <location>
        <begin position="12"/>
        <end position="41"/>
    </location>
</feature>
<dbReference type="eggNOG" id="ENOG502SGRZ">
    <property type="taxonomic scope" value="Eukaryota"/>
</dbReference>
<name>B6AJS5_CRYMR</name>
<proteinExistence type="predicted"/>
<dbReference type="GeneID" id="6997934"/>
<dbReference type="RefSeq" id="XP_002142815.1">
    <property type="nucleotide sequence ID" value="XM_002142779.1"/>
</dbReference>
<dbReference type="AlphaFoldDB" id="B6AJS5"/>